<proteinExistence type="predicted"/>
<protein>
    <recommendedName>
        <fullName evidence="4">DUF4136 domain-containing protein</fullName>
    </recommendedName>
</protein>
<dbReference type="EMBL" id="AP021874">
    <property type="protein sequence ID" value="BBO71012.1"/>
    <property type="molecule type" value="Genomic_DNA"/>
</dbReference>
<dbReference type="RefSeq" id="WP_155318908.1">
    <property type="nucleotide sequence ID" value="NZ_AP021874.1"/>
</dbReference>
<evidence type="ECO:0000313" key="3">
    <source>
        <dbReference type="Proteomes" id="UP000427906"/>
    </source>
</evidence>
<dbReference type="Proteomes" id="UP000427906">
    <property type="component" value="Chromosome"/>
</dbReference>
<dbReference type="OrthoDB" id="6078026at2"/>
<keyword evidence="3" id="KW-1185">Reference proteome</keyword>
<dbReference type="PROSITE" id="PS51257">
    <property type="entry name" value="PROKAR_LIPOPROTEIN"/>
    <property type="match status" value="1"/>
</dbReference>
<evidence type="ECO:0000313" key="2">
    <source>
        <dbReference type="EMBL" id="BBO71012.1"/>
    </source>
</evidence>
<feature type="signal peptide" evidence="1">
    <location>
        <begin position="1"/>
        <end position="20"/>
    </location>
</feature>
<gene>
    <name evidence="2" type="ORF">DSCA_49420</name>
</gene>
<evidence type="ECO:0000256" key="1">
    <source>
        <dbReference type="SAM" id="SignalP"/>
    </source>
</evidence>
<dbReference type="KEGG" id="dalk:DSCA_49420"/>
<evidence type="ECO:0008006" key="4">
    <source>
        <dbReference type="Google" id="ProtNLM"/>
    </source>
</evidence>
<sequence>MKYRKFVTRLFIVAFFFAIAACSGSSAQIIQTHLEAPRAGQPIKNALIIAIIDDQEIRAILEKHFVDWLHVKGVEANASVGRLPVVSGTKLEKEEIIDVVNRNENDTILITRLVGYGETEVFSRGRAQFFYNYYGFYNYGLVYVSWPSIYGEKVQFSLETGLYDVKTESLIWAGETRLKNPENTGKAIGQVVEMVMTELEKNGLLPQTP</sequence>
<feature type="chain" id="PRO_5024427856" description="DUF4136 domain-containing protein" evidence="1">
    <location>
        <begin position="21"/>
        <end position="209"/>
    </location>
</feature>
<reference evidence="2 3" key="1">
    <citation type="submission" date="2019-11" db="EMBL/GenBank/DDBJ databases">
        <title>Comparative genomics of hydrocarbon-degrading Desulfosarcina strains.</title>
        <authorList>
            <person name="Watanabe M."/>
            <person name="Kojima H."/>
            <person name="Fukui M."/>
        </authorList>
    </citation>
    <scope>NUCLEOTIDE SEQUENCE [LARGE SCALE GENOMIC DNA]</scope>
    <source>
        <strain evidence="2 3">PL12</strain>
    </source>
</reference>
<keyword evidence="1" id="KW-0732">Signal</keyword>
<name>A0A5K7YMM8_9BACT</name>
<accession>A0A5K7YMM8</accession>
<organism evidence="2 3">
    <name type="scientific">Desulfosarcina alkanivorans</name>
    <dbReference type="NCBI Taxonomy" id="571177"/>
    <lineage>
        <taxon>Bacteria</taxon>
        <taxon>Pseudomonadati</taxon>
        <taxon>Thermodesulfobacteriota</taxon>
        <taxon>Desulfobacteria</taxon>
        <taxon>Desulfobacterales</taxon>
        <taxon>Desulfosarcinaceae</taxon>
        <taxon>Desulfosarcina</taxon>
    </lineage>
</organism>
<dbReference type="AlphaFoldDB" id="A0A5K7YMM8"/>